<name>A0AAN8X754_HALRR</name>
<evidence type="ECO:0000313" key="2">
    <source>
        <dbReference type="EMBL" id="KAK7075723.1"/>
    </source>
</evidence>
<comment type="caution">
    <text evidence="2">The sequence shown here is derived from an EMBL/GenBank/DDBJ whole genome shotgun (WGS) entry which is preliminary data.</text>
</comment>
<dbReference type="AlphaFoldDB" id="A0AAN8X754"/>
<evidence type="ECO:0000256" key="1">
    <source>
        <dbReference type="SAM" id="SignalP"/>
    </source>
</evidence>
<reference evidence="2 3" key="1">
    <citation type="submission" date="2023-11" db="EMBL/GenBank/DDBJ databases">
        <title>Halocaridina rubra genome assembly.</title>
        <authorList>
            <person name="Smith C."/>
        </authorList>
    </citation>
    <scope>NUCLEOTIDE SEQUENCE [LARGE SCALE GENOMIC DNA]</scope>
    <source>
        <strain evidence="2">EP-1</strain>
        <tissue evidence="2">Whole</tissue>
    </source>
</reference>
<dbReference type="Proteomes" id="UP001381693">
    <property type="component" value="Unassembled WGS sequence"/>
</dbReference>
<sequence>MRDPKLLLVAFILVAGSTSVYGQFNLDSVKNTFSNAGQDIANWGRGVGQDISAWGSGASKDVADWGRGVMNKINGFKDRA</sequence>
<gene>
    <name evidence="2" type="ORF">SK128_022419</name>
</gene>
<proteinExistence type="predicted"/>
<evidence type="ECO:0000313" key="3">
    <source>
        <dbReference type="Proteomes" id="UP001381693"/>
    </source>
</evidence>
<keyword evidence="3" id="KW-1185">Reference proteome</keyword>
<accession>A0AAN8X754</accession>
<feature type="signal peptide" evidence="1">
    <location>
        <begin position="1"/>
        <end position="22"/>
    </location>
</feature>
<keyword evidence="1" id="KW-0732">Signal</keyword>
<protein>
    <submittedName>
        <fullName evidence="2">Uncharacterized protein</fullName>
    </submittedName>
</protein>
<organism evidence="2 3">
    <name type="scientific">Halocaridina rubra</name>
    <name type="common">Hawaiian red shrimp</name>
    <dbReference type="NCBI Taxonomy" id="373956"/>
    <lineage>
        <taxon>Eukaryota</taxon>
        <taxon>Metazoa</taxon>
        <taxon>Ecdysozoa</taxon>
        <taxon>Arthropoda</taxon>
        <taxon>Crustacea</taxon>
        <taxon>Multicrustacea</taxon>
        <taxon>Malacostraca</taxon>
        <taxon>Eumalacostraca</taxon>
        <taxon>Eucarida</taxon>
        <taxon>Decapoda</taxon>
        <taxon>Pleocyemata</taxon>
        <taxon>Caridea</taxon>
        <taxon>Atyoidea</taxon>
        <taxon>Atyidae</taxon>
        <taxon>Halocaridina</taxon>
    </lineage>
</organism>
<dbReference type="EMBL" id="JAXCGZ010010211">
    <property type="protein sequence ID" value="KAK7075723.1"/>
    <property type="molecule type" value="Genomic_DNA"/>
</dbReference>
<feature type="chain" id="PRO_5042826493" evidence="1">
    <location>
        <begin position="23"/>
        <end position="80"/>
    </location>
</feature>